<proteinExistence type="predicted"/>
<reference evidence="1 2" key="1">
    <citation type="journal article" date="2015" name="Nature">
        <title>rRNA introns, odd ribosomes, and small enigmatic genomes across a large radiation of phyla.</title>
        <authorList>
            <person name="Brown C.T."/>
            <person name="Hug L.A."/>
            <person name="Thomas B.C."/>
            <person name="Sharon I."/>
            <person name="Castelle C.J."/>
            <person name="Singh A."/>
            <person name="Wilkins M.J."/>
            <person name="Williams K.H."/>
            <person name="Banfield J.F."/>
        </authorList>
    </citation>
    <scope>NUCLEOTIDE SEQUENCE [LARGE SCALE GENOMIC DNA]</scope>
</reference>
<organism evidence="1 2">
    <name type="scientific">Candidatus Woesebacteria bacterium GW2011_GWA2_33_28</name>
    <dbReference type="NCBI Taxonomy" id="1618561"/>
    <lineage>
        <taxon>Bacteria</taxon>
        <taxon>Candidatus Woeseibacteriota</taxon>
    </lineage>
</organism>
<dbReference type="EMBL" id="LBOZ01000008">
    <property type="protein sequence ID" value="KKP46781.1"/>
    <property type="molecule type" value="Genomic_DNA"/>
</dbReference>
<evidence type="ECO:0000313" key="1">
    <source>
        <dbReference type="EMBL" id="KKP46781.1"/>
    </source>
</evidence>
<accession>A0A0G0A639</accession>
<name>A0A0G0A639_9BACT</name>
<gene>
    <name evidence="1" type="ORF">UR38_C0008G0012</name>
</gene>
<dbReference type="AlphaFoldDB" id="A0A0G0A639"/>
<sequence length="124" mass="13350">MTKQSIILRLGALVVGTGILAITASSTLAYRGDPNVKGPNYTAERHTAMLKAFENKDFNAWSNLMQGKGRVTQVVNKDNFAKFAEAHELSLNGKTDEAQKIRAELGLGLQNGAGKGQGMGRFAR</sequence>
<protein>
    <submittedName>
        <fullName evidence="1">Uncharacterized protein</fullName>
    </submittedName>
</protein>
<comment type="caution">
    <text evidence="1">The sequence shown here is derived from an EMBL/GenBank/DDBJ whole genome shotgun (WGS) entry which is preliminary data.</text>
</comment>
<evidence type="ECO:0000313" key="2">
    <source>
        <dbReference type="Proteomes" id="UP000033995"/>
    </source>
</evidence>
<dbReference type="Proteomes" id="UP000033995">
    <property type="component" value="Unassembled WGS sequence"/>
</dbReference>